<dbReference type="Proteomes" id="UP001595075">
    <property type="component" value="Unassembled WGS sequence"/>
</dbReference>
<proteinExistence type="inferred from homology"/>
<dbReference type="Gene3D" id="3.40.50.150">
    <property type="entry name" value="Vaccinia Virus protein VP39"/>
    <property type="match status" value="1"/>
</dbReference>
<keyword evidence="3" id="KW-0949">S-adenosyl-L-methionine</keyword>
<dbReference type="CDD" id="cd02440">
    <property type="entry name" value="AdoMet_MTases"/>
    <property type="match status" value="1"/>
</dbReference>
<evidence type="ECO:0008006" key="7">
    <source>
        <dbReference type="Google" id="ProtNLM"/>
    </source>
</evidence>
<dbReference type="EMBL" id="JAZHXI010000003">
    <property type="protein sequence ID" value="KAL2073087.1"/>
    <property type="molecule type" value="Genomic_DNA"/>
</dbReference>
<dbReference type="InterPro" id="IPR029063">
    <property type="entry name" value="SAM-dependent_MTases_sf"/>
</dbReference>
<gene>
    <name evidence="5" type="ORF">VTL71DRAFT_10411</name>
</gene>
<reference evidence="5 6" key="1">
    <citation type="journal article" date="2024" name="Commun. Biol.">
        <title>Comparative genomic analysis of thermophilic fungi reveals convergent evolutionary adaptations and gene losses.</title>
        <authorList>
            <person name="Steindorff A.S."/>
            <person name="Aguilar-Pontes M.V."/>
            <person name="Robinson A.J."/>
            <person name="Andreopoulos B."/>
            <person name="LaButti K."/>
            <person name="Kuo A."/>
            <person name="Mondo S."/>
            <person name="Riley R."/>
            <person name="Otillar R."/>
            <person name="Haridas S."/>
            <person name="Lipzen A."/>
            <person name="Grimwood J."/>
            <person name="Schmutz J."/>
            <person name="Clum A."/>
            <person name="Reid I.D."/>
            <person name="Moisan M.C."/>
            <person name="Butler G."/>
            <person name="Nguyen T.T.M."/>
            <person name="Dewar K."/>
            <person name="Conant G."/>
            <person name="Drula E."/>
            <person name="Henrissat B."/>
            <person name="Hansel C."/>
            <person name="Singer S."/>
            <person name="Hutchinson M.I."/>
            <person name="de Vries R.P."/>
            <person name="Natvig D.O."/>
            <person name="Powell A.J."/>
            <person name="Tsang A."/>
            <person name="Grigoriev I.V."/>
        </authorList>
    </citation>
    <scope>NUCLEOTIDE SEQUENCE [LARGE SCALE GENOMIC DNA]</scope>
    <source>
        <strain evidence="5 6">CBS 494.80</strain>
    </source>
</reference>
<dbReference type="Pfam" id="PF01596">
    <property type="entry name" value="Methyltransf_3"/>
    <property type="match status" value="1"/>
</dbReference>
<evidence type="ECO:0000256" key="2">
    <source>
        <dbReference type="ARBA" id="ARBA00022679"/>
    </source>
</evidence>
<accession>A0ABR4CTG3</accession>
<sequence length="226" mass="24442">MAPQNTSTGKLAAVSALTTHAETHLLKPNHYLQSALSNSLAAGLPAITISPLQGQFLALQARLISAKNILEIGTLGGYSTLWFASTGANVTSIEINPKHREIAMQNFAAVKKEEGYGNVDVILGAALDVLPRLKEEGRVFDFVFVDADWGEQWECFEQAVKITRKGGVVYVDNVVRELFESGFEGETLVSKVGKMKGVSATMISTVTGWKKNPEEMVDGFLLAVVE</sequence>
<keyword evidence="6" id="KW-1185">Reference proteome</keyword>
<protein>
    <recommendedName>
        <fullName evidence="7">O-methyltransferase</fullName>
    </recommendedName>
</protein>
<dbReference type="InterPro" id="IPR002935">
    <property type="entry name" value="SAM_O-MeTrfase"/>
</dbReference>
<keyword evidence="2" id="KW-0808">Transferase</keyword>
<evidence type="ECO:0000313" key="6">
    <source>
        <dbReference type="Proteomes" id="UP001595075"/>
    </source>
</evidence>
<evidence type="ECO:0000256" key="3">
    <source>
        <dbReference type="ARBA" id="ARBA00022691"/>
    </source>
</evidence>
<dbReference type="PANTHER" id="PTHR10509">
    <property type="entry name" value="O-METHYLTRANSFERASE-RELATED"/>
    <property type="match status" value="1"/>
</dbReference>
<name>A0ABR4CTG3_9HELO</name>
<evidence type="ECO:0000256" key="1">
    <source>
        <dbReference type="ARBA" id="ARBA00022603"/>
    </source>
</evidence>
<organism evidence="5 6">
    <name type="scientific">Oculimacula yallundae</name>
    <dbReference type="NCBI Taxonomy" id="86028"/>
    <lineage>
        <taxon>Eukaryota</taxon>
        <taxon>Fungi</taxon>
        <taxon>Dikarya</taxon>
        <taxon>Ascomycota</taxon>
        <taxon>Pezizomycotina</taxon>
        <taxon>Leotiomycetes</taxon>
        <taxon>Helotiales</taxon>
        <taxon>Ploettnerulaceae</taxon>
        <taxon>Oculimacula</taxon>
    </lineage>
</organism>
<evidence type="ECO:0000256" key="4">
    <source>
        <dbReference type="ARBA" id="ARBA00023453"/>
    </source>
</evidence>
<evidence type="ECO:0000313" key="5">
    <source>
        <dbReference type="EMBL" id="KAL2073087.1"/>
    </source>
</evidence>
<dbReference type="PROSITE" id="PS51682">
    <property type="entry name" value="SAM_OMT_I"/>
    <property type="match status" value="1"/>
</dbReference>
<keyword evidence="1" id="KW-0489">Methyltransferase</keyword>
<dbReference type="InterPro" id="IPR050362">
    <property type="entry name" value="Cation-dep_OMT"/>
</dbReference>
<comment type="caution">
    <text evidence="5">The sequence shown here is derived from an EMBL/GenBank/DDBJ whole genome shotgun (WGS) entry which is preliminary data.</text>
</comment>
<dbReference type="SUPFAM" id="SSF53335">
    <property type="entry name" value="S-adenosyl-L-methionine-dependent methyltransferases"/>
    <property type="match status" value="1"/>
</dbReference>
<dbReference type="PANTHER" id="PTHR10509:SF14">
    <property type="entry name" value="CAFFEOYL-COA O-METHYLTRANSFERASE 3-RELATED"/>
    <property type="match status" value="1"/>
</dbReference>
<comment type="similarity">
    <text evidence="4">Belongs to the class I-like SAM-binding methyltransferase superfamily. Cation-dependent O-methyltransferase family.</text>
</comment>